<evidence type="ECO:0000256" key="1">
    <source>
        <dbReference type="PROSITE-ProRule" id="PRU00285"/>
    </source>
</evidence>
<dbReference type="EMBL" id="CP018477">
    <property type="protein sequence ID" value="ASV73826.1"/>
    <property type="molecule type" value="Genomic_DNA"/>
</dbReference>
<dbReference type="KEGG" id="ttf:THTE_1224"/>
<reference evidence="4 5" key="1">
    <citation type="journal article" name="Front. Microbiol.">
        <title>Sugar Metabolism of the First Thermophilic Planctomycete Thermogutta terrifontis: Comparative Genomic and Transcriptomic Approaches.</title>
        <authorList>
            <person name="Elcheninov A.G."/>
            <person name="Menzel P."/>
            <person name="Gudbergsdottir S.R."/>
            <person name="Slesarev A.I."/>
            <person name="Kadnikov V.V."/>
            <person name="Krogh A."/>
            <person name="Bonch-Osmolovskaya E.A."/>
            <person name="Peng X."/>
            <person name="Kublanov I.V."/>
        </authorList>
    </citation>
    <scope>NUCLEOTIDE SEQUENCE [LARGE SCALE GENOMIC DNA]</scope>
    <source>
        <strain evidence="4 5">R1</strain>
    </source>
</reference>
<keyword evidence="4" id="KW-0346">Stress response</keyword>
<evidence type="ECO:0000259" key="3">
    <source>
        <dbReference type="PROSITE" id="PS01031"/>
    </source>
</evidence>
<evidence type="ECO:0000313" key="5">
    <source>
        <dbReference type="Proteomes" id="UP000215086"/>
    </source>
</evidence>
<dbReference type="InterPro" id="IPR002068">
    <property type="entry name" value="A-crystallin/Hsp20_dom"/>
</dbReference>
<dbReference type="AlphaFoldDB" id="A0A286RCY7"/>
<sequence length="148" mass="16720">MAVPPFGPQSLEQLRREMDRLFNSFLGELPEAPWPLQGRERLPVNMWETSDAFYVEAEVPGVTQDQIDISVTGNELTIKVRRPQPAEEGVTYHRRERATGEATRVIRLPGEVDHDRVQADLQLGVLTITLPKAEATRPRKIPVNVRTG</sequence>
<evidence type="ECO:0000256" key="2">
    <source>
        <dbReference type="RuleBase" id="RU003616"/>
    </source>
</evidence>
<dbReference type="Pfam" id="PF00011">
    <property type="entry name" value="HSP20"/>
    <property type="match status" value="1"/>
</dbReference>
<dbReference type="SUPFAM" id="SSF49764">
    <property type="entry name" value="HSP20-like chaperones"/>
    <property type="match status" value="1"/>
</dbReference>
<dbReference type="RefSeq" id="WP_157731747.1">
    <property type="nucleotide sequence ID" value="NZ_CP018477.1"/>
</dbReference>
<name>A0A286RCY7_9BACT</name>
<protein>
    <submittedName>
        <fullName evidence="4">Heat shock protein Hsp20</fullName>
    </submittedName>
</protein>
<gene>
    <name evidence="4" type="ORF">THTE_1224</name>
</gene>
<dbReference type="CDD" id="cd06464">
    <property type="entry name" value="ACD_sHsps-like"/>
    <property type="match status" value="1"/>
</dbReference>
<dbReference type="InterPro" id="IPR031107">
    <property type="entry name" value="Small_HSP"/>
</dbReference>
<dbReference type="Proteomes" id="UP000215086">
    <property type="component" value="Chromosome"/>
</dbReference>
<organism evidence="4 5">
    <name type="scientific">Thermogutta terrifontis</name>
    <dbReference type="NCBI Taxonomy" id="1331910"/>
    <lineage>
        <taxon>Bacteria</taxon>
        <taxon>Pseudomonadati</taxon>
        <taxon>Planctomycetota</taxon>
        <taxon>Planctomycetia</taxon>
        <taxon>Pirellulales</taxon>
        <taxon>Thermoguttaceae</taxon>
        <taxon>Thermogutta</taxon>
    </lineage>
</organism>
<keyword evidence="5" id="KW-1185">Reference proteome</keyword>
<dbReference type="PROSITE" id="PS01031">
    <property type="entry name" value="SHSP"/>
    <property type="match status" value="1"/>
</dbReference>
<comment type="similarity">
    <text evidence="1 2">Belongs to the small heat shock protein (HSP20) family.</text>
</comment>
<dbReference type="Gene3D" id="2.60.40.790">
    <property type="match status" value="1"/>
</dbReference>
<dbReference type="OrthoDB" id="288864at2"/>
<proteinExistence type="inferred from homology"/>
<feature type="domain" description="SHSP" evidence="3">
    <location>
        <begin position="35"/>
        <end position="146"/>
    </location>
</feature>
<evidence type="ECO:0000313" key="4">
    <source>
        <dbReference type="EMBL" id="ASV73826.1"/>
    </source>
</evidence>
<dbReference type="InterPro" id="IPR008978">
    <property type="entry name" value="HSP20-like_chaperone"/>
</dbReference>
<dbReference type="PANTHER" id="PTHR11527">
    <property type="entry name" value="HEAT-SHOCK PROTEIN 20 FAMILY MEMBER"/>
    <property type="match status" value="1"/>
</dbReference>
<accession>A0A286RCY7</accession>